<sequence length="436" mass="47040">MVPLYASPVLMVEQPRQLFQDSYYQVFDTHGQPVAHVREAAPAGDFIGSGRHRPHRFHIVAPDGEPLLVLDKPWQWGRPHIYVTSGYDGTPVGTIVQDLTFLGSRFWLQDGHGRTLGQIEGNWNSCDFRITGADGREVARINKHYTGLFSGEWGTESRYALQFAHQVQEPLRTLVVAAAITVDVMLHERDESFYHYGPRRRWRGDPFYYGTSGYWGPRSGWRRDRFYYGGFYRRARSRPRGYYRRGYGYPTRRSYGPARRSVPVGRRVVPREPRPDGQRVSSATRSGGVARRASAEPRRANDSVERRSRTTGSRGSASAAKSGGLSPRGTASGSRAGSSGAKSGGASARSRGSAARSGSAGGGLFSPGGLGGGGRSGAGKGSRTGGSKGSSRGSSRRGGLGGLLSGGSRGGSSSRSRRGGGRKRGGGRRGGGGRKR</sequence>
<feature type="region of interest" description="Disordered" evidence="1">
    <location>
        <begin position="242"/>
        <end position="436"/>
    </location>
</feature>
<evidence type="ECO:0000256" key="1">
    <source>
        <dbReference type="SAM" id="MobiDB-lite"/>
    </source>
</evidence>
<dbReference type="InterPro" id="IPR005552">
    <property type="entry name" value="Scramblase"/>
</dbReference>
<dbReference type="PANTHER" id="PTHR23248">
    <property type="entry name" value="PHOSPHOLIPID SCRAMBLASE-RELATED"/>
    <property type="match status" value="1"/>
</dbReference>
<dbReference type="RefSeq" id="WP_310911744.1">
    <property type="nucleotide sequence ID" value="NZ_JAVLVT010000003.1"/>
</dbReference>
<dbReference type="Gene3D" id="2.40.160.200">
    <property type="entry name" value="LURP1-related"/>
    <property type="match status" value="1"/>
</dbReference>
<reference evidence="3" key="1">
    <citation type="submission" date="2023-07" db="EMBL/GenBank/DDBJ databases">
        <title>Novel species in the genus Lipingzhangella isolated from Sambhar Salt Lake.</title>
        <authorList>
            <person name="Jiya N."/>
            <person name="Kajale S."/>
            <person name="Sharma A."/>
        </authorList>
    </citation>
    <scope>NUCLEOTIDE SEQUENCE [LARGE SCALE GENOMIC DNA]</scope>
    <source>
        <strain evidence="3">LS1_29</strain>
    </source>
</reference>
<keyword evidence="3" id="KW-1185">Reference proteome</keyword>
<dbReference type="InterPro" id="IPR038595">
    <property type="entry name" value="LOR_sf"/>
</dbReference>
<feature type="compositionally biased region" description="Low complexity" evidence="1">
    <location>
        <begin position="331"/>
        <end position="358"/>
    </location>
</feature>
<dbReference type="Proteomes" id="UP001250214">
    <property type="component" value="Unassembled WGS sequence"/>
</dbReference>
<dbReference type="Pfam" id="PF03803">
    <property type="entry name" value="Scramblase"/>
    <property type="match status" value="1"/>
</dbReference>
<feature type="compositionally biased region" description="Gly residues" evidence="1">
    <location>
        <begin position="359"/>
        <end position="388"/>
    </location>
</feature>
<protein>
    <submittedName>
        <fullName evidence="2">Phospholipid scramblase-related protein</fullName>
    </submittedName>
</protein>
<dbReference type="SUPFAM" id="SSF54518">
    <property type="entry name" value="Tubby C-terminal domain-like"/>
    <property type="match status" value="1"/>
</dbReference>
<accession>A0ABU2H4J1</accession>
<proteinExistence type="predicted"/>
<feature type="compositionally biased region" description="Gly residues" evidence="1">
    <location>
        <begin position="396"/>
        <end position="410"/>
    </location>
</feature>
<comment type="caution">
    <text evidence="2">The sequence shown here is derived from an EMBL/GenBank/DDBJ whole genome shotgun (WGS) entry which is preliminary data.</text>
</comment>
<feature type="compositionally biased region" description="Low complexity" evidence="1">
    <location>
        <begin position="244"/>
        <end position="267"/>
    </location>
</feature>
<name>A0ABU2H4J1_9ACTN</name>
<dbReference type="EMBL" id="JAVLVT010000003">
    <property type="protein sequence ID" value="MDS1270211.1"/>
    <property type="molecule type" value="Genomic_DNA"/>
</dbReference>
<evidence type="ECO:0000313" key="2">
    <source>
        <dbReference type="EMBL" id="MDS1270211.1"/>
    </source>
</evidence>
<feature type="compositionally biased region" description="Basic residues" evidence="1">
    <location>
        <begin position="415"/>
        <end position="436"/>
    </location>
</feature>
<feature type="compositionally biased region" description="Basic and acidic residues" evidence="1">
    <location>
        <begin position="293"/>
        <end position="308"/>
    </location>
</feature>
<dbReference type="InterPro" id="IPR025659">
    <property type="entry name" value="Tubby-like_C"/>
</dbReference>
<organism evidence="2 3">
    <name type="scientific">Lipingzhangella rawalii</name>
    <dbReference type="NCBI Taxonomy" id="2055835"/>
    <lineage>
        <taxon>Bacteria</taxon>
        <taxon>Bacillati</taxon>
        <taxon>Actinomycetota</taxon>
        <taxon>Actinomycetes</taxon>
        <taxon>Streptosporangiales</taxon>
        <taxon>Nocardiopsidaceae</taxon>
        <taxon>Lipingzhangella</taxon>
    </lineage>
</organism>
<gene>
    <name evidence="2" type="ORF">RIF23_07880</name>
</gene>
<evidence type="ECO:0000313" key="3">
    <source>
        <dbReference type="Proteomes" id="UP001250214"/>
    </source>
</evidence>
<dbReference type="PANTHER" id="PTHR23248:SF9">
    <property type="entry name" value="PHOSPHOLIPID SCRAMBLASE"/>
    <property type="match status" value="1"/>
</dbReference>
<feature type="compositionally biased region" description="Low complexity" evidence="1">
    <location>
        <begin position="310"/>
        <end position="324"/>
    </location>
</feature>